<organism evidence="1">
    <name type="scientific">human gut metagenome</name>
    <dbReference type="NCBI Taxonomy" id="408170"/>
    <lineage>
        <taxon>unclassified sequences</taxon>
        <taxon>metagenomes</taxon>
        <taxon>organismal metagenomes</taxon>
    </lineage>
</organism>
<comment type="caution">
    <text evidence="1">The sequence shown here is derived from an EMBL/GenBank/DDBJ whole genome shotgun (WGS) entry which is preliminary data.</text>
</comment>
<accession>K1SH04</accession>
<protein>
    <submittedName>
        <fullName evidence="1">Vacuolar family H+-ATPase subunit H</fullName>
    </submittedName>
</protein>
<proteinExistence type="predicted"/>
<dbReference type="EMBL" id="AJWZ01007446">
    <property type="protein sequence ID" value="EKC56878.1"/>
    <property type="molecule type" value="Genomic_DNA"/>
</dbReference>
<dbReference type="AlphaFoldDB" id="K1SH04"/>
<sequence length="72" mass="8119">MKVEDLILQLQDVISAAKSMPFSGGKVMVSSDEIYDILDQIQDAMPAEVRQAKILLLTESRFLPRLTVNQRI</sequence>
<reference evidence="1" key="1">
    <citation type="journal article" date="2013" name="Environ. Microbiol.">
        <title>Microbiota from the distal guts of lean and obese adolescents exhibit partial functional redundancy besides clear differences in community structure.</title>
        <authorList>
            <person name="Ferrer M."/>
            <person name="Ruiz A."/>
            <person name="Lanza F."/>
            <person name="Haange S.B."/>
            <person name="Oberbach A."/>
            <person name="Till H."/>
            <person name="Bargiela R."/>
            <person name="Campoy C."/>
            <person name="Segura M.T."/>
            <person name="Richter M."/>
            <person name="von Bergen M."/>
            <person name="Seifert J."/>
            <person name="Suarez A."/>
        </authorList>
    </citation>
    <scope>NUCLEOTIDE SEQUENCE</scope>
</reference>
<name>K1SH04_9ZZZZ</name>
<gene>
    <name evidence="1" type="ORF">OBE_10837</name>
</gene>
<evidence type="ECO:0000313" key="1">
    <source>
        <dbReference type="EMBL" id="EKC56878.1"/>
    </source>
</evidence>